<evidence type="ECO:0000313" key="2">
    <source>
        <dbReference type="EMBL" id="MFD2160223.1"/>
    </source>
</evidence>
<evidence type="ECO:0000313" key="3">
    <source>
        <dbReference type="Proteomes" id="UP001597389"/>
    </source>
</evidence>
<dbReference type="EMBL" id="JBHUJB010000073">
    <property type="protein sequence ID" value="MFD2160223.1"/>
    <property type="molecule type" value="Genomic_DNA"/>
</dbReference>
<comment type="caution">
    <text evidence="2">The sequence shown here is derived from an EMBL/GenBank/DDBJ whole genome shotgun (WGS) entry which is preliminary data.</text>
</comment>
<reference evidence="3" key="1">
    <citation type="journal article" date="2019" name="Int. J. Syst. Evol. Microbiol.">
        <title>The Global Catalogue of Microorganisms (GCM) 10K type strain sequencing project: providing services to taxonomists for standard genome sequencing and annotation.</title>
        <authorList>
            <consortium name="The Broad Institute Genomics Platform"/>
            <consortium name="The Broad Institute Genome Sequencing Center for Infectious Disease"/>
            <person name="Wu L."/>
            <person name="Ma J."/>
        </authorList>
    </citation>
    <scope>NUCLEOTIDE SEQUENCE [LARGE SCALE GENOMIC DNA]</scope>
    <source>
        <strain evidence="3">CCUG 57942</strain>
    </source>
</reference>
<dbReference type="RefSeq" id="WP_377178654.1">
    <property type="nucleotide sequence ID" value="NZ_JBHUJB010000073.1"/>
</dbReference>
<feature type="region of interest" description="Disordered" evidence="1">
    <location>
        <begin position="402"/>
        <end position="436"/>
    </location>
</feature>
<keyword evidence="3" id="KW-1185">Reference proteome</keyword>
<dbReference type="Proteomes" id="UP001597389">
    <property type="component" value="Unassembled WGS sequence"/>
</dbReference>
<sequence>MSADTKAVRLVGPGSLNINIGAADPLLEEHYVYAKKVETGDSGAYAWWVGDEGVKVRINHELQEAPESHGDRFVKGASSAGPGIEMMDDDIAVPELGGIDAVMRERAIDFGTVRLTGPESSSVNYHKFFFDASTEVVGIRTSTNGGLQRDLSIAMSRATETVVPGEVQVQSALLPEEFLVNGKARVLYPIFETTGQYNKGKLPEYDGPTWMDIWAYGHQYLSPEMGGMVRWVDGVPTMTLGDTEREVITKWNWYKYFPQVSKWASIFSHDRQTHTVQGQKPYVVRILTNQTVEMFNPYNLDFKPHGEAEVYAVLGGYPFKLRYSAAGVSDFGNASVTNFLKIAGVNAVQFSNIDFGKGSGTTEVIPAGKAIVYSAPFETGGATHHTKNTPSAAGAVNFKARKLERGGGGGPTGGTFAYVRSNPSNQNTGSEGGAPAESLFVDANESVRVELFIEPDTVVGGASTHAADFSMGNGYRIGRHFLSTLGAGTPKNNGKVGATYTVGGTGSKGRKISDTGETVLVRDSIPMAGSQRAPLCIVSFEMKTEGGYAYDEASTPSASRPFKSYLFCPRIAPNYKSFEDPNDEVDSKVSHLLNPYHFNWMAAPDPNWSFWADSNLKPVDFDETNYEGYMGSGTRFTTDGTHTAPLREIPLAAISSMAQLQHAGLGDTMSLADQANSKKGQAGTYYGGARSMPWQVSYPYVASASGNSWAHPLIGADSMLEQIGLFQSDDNGALYQRKFYDKCWLINTALWDDYFYSSVGIQRSELYGSERLAHDVLKEAMTEVEPLPNTLYQFDLRGQTADGLASELLDLEGERKGYREIAEFIRSVGDFNVNSTSKRAWKGFLASLSDEELLYFDGLELKERKVQMPVSRFSLPMSEGAASGDMVDETYWDERWRGARQLGADELDALAEEMVKQVRARGPFLSVADFLNRRLEESDEGVKGALQAAIDATDINESFELHSIGEADVEDLEGGSNLEVKHKEALIGASGEGAPGYVTQADLLMPLAPYVKVRSDTFRIRTYGESRDTSGKVVATAWCEAIVQRTVDFVDGGNEPEEAFVDMDGVSLDNLSALNERYGRKIKIVSFRWLNADEV</sequence>
<name>A0ABW4ZE70_9BACT</name>
<protein>
    <submittedName>
        <fullName evidence="2">Uncharacterized protein</fullName>
    </submittedName>
</protein>
<proteinExistence type="predicted"/>
<organism evidence="2 3">
    <name type="scientific">Rubritalea tangerina</name>
    <dbReference type="NCBI Taxonomy" id="430798"/>
    <lineage>
        <taxon>Bacteria</taxon>
        <taxon>Pseudomonadati</taxon>
        <taxon>Verrucomicrobiota</taxon>
        <taxon>Verrucomicrobiia</taxon>
        <taxon>Verrucomicrobiales</taxon>
        <taxon>Rubritaleaceae</taxon>
        <taxon>Rubritalea</taxon>
    </lineage>
</organism>
<evidence type="ECO:0000256" key="1">
    <source>
        <dbReference type="SAM" id="MobiDB-lite"/>
    </source>
</evidence>
<gene>
    <name evidence="2" type="ORF">ACFSW8_15075</name>
</gene>
<accession>A0ABW4ZE70</accession>